<dbReference type="SUPFAM" id="SSF57850">
    <property type="entry name" value="RING/U-box"/>
    <property type="match status" value="1"/>
</dbReference>
<proteinExistence type="predicted"/>
<feature type="compositionally biased region" description="Low complexity" evidence="5">
    <location>
        <begin position="182"/>
        <end position="191"/>
    </location>
</feature>
<evidence type="ECO:0000256" key="1">
    <source>
        <dbReference type="ARBA" id="ARBA00022723"/>
    </source>
</evidence>
<evidence type="ECO:0000313" key="8">
    <source>
        <dbReference type="Proteomes" id="UP001189429"/>
    </source>
</evidence>
<dbReference type="Pfam" id="PF13639">
    <property type="entry name" value="zf-RING_2"/>
    <property type="match status" value="1"/>
</dbReference>
<feature type="compositionally biased region" description="Low complexity" evidence="5">
    <location>
        <begin position="94"/>
        <end position="108"/>
    </location>
</feature>
<dbReference type="EMBL" id="CAUYUJ010019363">
    <property type="protein sequence ID" value="CAK0890501.1"/>
    <property type="molecule type" value="Genomic_DNA"/>
</dbReference>
<feature type="domain" description="RING-type" evidence="6">
    <location>
        <begin position="388"/>
        <end position="429"/>
    </location>
</feature>
<feature type="non-terminal residue" evidence="7">
    <location>
        <position position="1"/>
    </location>
</feature>
<feature type="compositionally biased region" description="Basic and acidic residues" evidence="5">
    <location>
        <begin position="161"/>
        <end position="180"/>
    </location>
</feature>
<keyword evidence="1" id="KW-0479">Metal-binding</keyword>
<protein>
    <recommendedName>
        <fullName evidence="6">RING-type domain-containing protein</fullName>
    </recommendedName>
</protein>
<accession>A0ABN9WUI5</accession>
<gene>
    <name evidence="7" type="ORF">PCOR1329_LOCUS70730</name>
</gene>
<comment type="caution">
    <text evidence="7">The sequence shown here is derived from an EMBL/GenBank/DDBJ whole genome shotgun (WGS) entry which is preliminary data.</text>
</comment>
<dbReference type="InterPro" id="IPR001841">
    <property type="entry name" value="Znf_RING"/>
</dbReference>
<evidence type="ECO:0000256" key="2">
    <source>
        <dbReference type="ARBA" id="ARBA00022771"/>
    </source>
</evidence>
<dbReference type="Proteomes" id="UP001189429">
    <property type="component" value="Unassembled WGS sequence"/>
</dbReference>
<dbReference type="PANTHER" id="PTHR45931">
    <property type="entry name" value="SI:CH211-59O9.10"/>
    <property type="match status" value="1"/>
</dbReference>
<name>A0ABN9WUI5_9DINO</name>
<reference evidence="7" key="1">
    <citation type="submission" date="2023-10" db="EMBL/GenBank/DDBJ databases">
        <authorList>
            <person name="Chen Y."/>
            <person name="Shah S."/>
            <person name="Dougan E. K."/>
            <person name="Thang M."/>
            <person name="Chan C."/>
        </authorList>
    </citation>
    <scope>NUCLEOTIDE SEQUENCE [LARGE SCALE GENOMIC DNA]</scope>
</reference>
<dbReference type="Gene3D" id="3.30.40.10">
    <property type="entry name" value="Zinc/RING finger domain, C3HC4 (zinc finger)"/>
    <property type="match status" value="1"/>
</dbReference>
<dbReference type="SMART" id="SM00744">
    <property type="entry name" value="RINGv"/>
    <property type="match status" value="1"/>
</dbReference>
<evidence type="ECO:0000313" key="7">
    <source>
        <dbReference type="EMBL" id="CAK0890501.1"/>
    </source>
</evidence>
<dbReference type="CDD" id="cd16454">
    <property type="entry name" value="RING-H2_PA-TM-RING"/>
    <property type="match status" value="1"/>
</dbReference>
<evidence type="ECO:0000256" key="3">
    <source>
        <dbReference type="ARBA" id="ARBA00022833"/>
    </source>
</evidence>
<dbReference type="PROSITE" id="PS50089">
    <property type="entry name" value="ZF_RING_2"/>
    <property type="match status" value="1"/>
</dbReference>
<feature type="compositionally biased region" description="Low complexity" evidence="5">
    <location>
        <begin position="238"/>
        <end position="250"/>
    </location>
</feature>
<dbReference type="InterPro" id="IPR051834">
    <property type="entry name" value="RING_finger_E3_ligase"/>
</dbReference>
<feature type="region of interest" description="Disordered" evidence="5">
    <location>
        <begin position="161"/>
        <end position="191"/>
    </location>
</feature>
<evidence type="ECO:0000259" key="6">
    <source>
        <dbReference type="PROSITE" id="PS50089"/>
    </source>
</evidence>
<evidence type="ECO:0000256" key="5">
    <source>
        <dbReference type="SAM" id="MobiDB-lite"/>
    </source>
</evidence>
<dbReference type="InterPro" id="IPR013083">
    <property type="entry name" value="Znf_RING/FYVE/PHD"/>
</dbReference>
<feature type="region of interest" description="Disordered" evidence="5">
    <location>
        <begin position="68"/>
        <end position="122"/>
    </location>
</feature>
<dbReference type="InterPro" id="IPR011016">
    <property type="entry name" value="Znf_RING-CH"/>
</dbReference>
<keyword evidence="2 4" id="KW-0863">Zinc-finger</keyword>
<organism evidence="7 8">
    <name type="scientific">Prorocentrum cordatum</name>
    <dbReference type="NCBI Taxonomy" id="2364126"/>
    <lineage>
        <taxon>Eukaryota</taxon>
        <taxon>Sar</taxon>
        <taxon>Alveolata</taxon>
        <taxon>Dinophyceae</taxon>
        <taxon>Prorocentrales</taxon>
        <taxon>Prorocentraceae</taxon>
        <taxon>Prorocentrum</taxon>
    </lineage>
</organism>
<feature type="region of interest" description="Disordered" evidence="5">
    <location>
        <begin position="203"/>
        <end position="253"/>
    </location>
</feature>
<sequence>RDSLGDLPPPSGAAALGAGLPAAARTCYTPASARTLREMRRTGPLGELSEGAQTTLLRGSLFAYVGDGSGDAESASPEGGADPPRLSLGTVGHSRASGGSMAPAAPGSVRGVTRPTSTSNSFFRHDVDRDSITLTSGHGLTLSDMLQGSLDRILQFTQRDEPPFWRSEDRREHSPTREATETAEVTWEADAVIDTARTTTSFATAARSARAHSHQRAPSGGALSEEDEGVATIDGFDSPRSGGSSPPGTSRDWEAVRPLNVGIGRFGSGVAADILDETASVWGFGDTMRSNLSTARSNRSESMSVQQSARTVGTALENTLSLDGGLDGGFASVLNRLAAESFALDESLSRSVRRVLQLGTVLTGQRLSDEEIQALPQVRFESSEQQSCTICLEGYNSGELLTALSCGHFFHINCLARWFQRSTQCPLCRANMD</sequence>
<dbReference type="PANTHER" id="PTHR45931:SF19">
    <property type="entry name" value="CHROMOSOME UNDETERMINED SCAFFOLD_3, WHOLE GENOME SHOTGUN SEQUENCE"/>
    <property type="match status" value="1"/>
</dbReference>
<keyword evidence="3" id="KW-0862">Zinc</keyword>
<keyword evidence="8" id="KW-1185">Reference proteome</keyword>
<dbReference type="SMART" id="SM00184">
    <property type="entry name" value="RING"/>
    <property type="match status" value="1"/>
</dbReference>
<evidence type="ECO:0000256" key="4">
    <source>
        <dbReference type="PROSITE-ProRule" id="PRU00175"/>
    </source>
</evidence>